<dbReference type="HOGENOM" id="CLU_153661_0_0_7"/>
<reference evidence="1" key="1">
    <citation type="submission" date="2009-01" db="EMBL/GenBank/DDBJ databases">
        <title>Complete sequence of Anaeromyxobacter dehalogenans 2CP-1.</title>
        <authorList>
            <consortium name="US DOE Joint Genome Institute"/>
            <person name="Lucas S."/>
            <person name="Copeland A."/>
            <person name="Lapidus A."/>
            <person name="Glavina del Rio T."/>
            <person name="Dalin E."/>
            <person name="Tice H."/>
            <person name="Bruce D."/>
            <person name="Goodwin L."/>
            <person name="Pitluck S."/>
            <person name="Saunders E."/>
            <person name="Brettin T."/>
            <person name="Detter J.C."/>
            <person name="Han C."/>
            <person name="Larimer F."/>
            <person name="Land M."/>
            <person name="Hauser L."/>
            <person name="Kyrpides N."/>
            <person name="Ovchinnikova G."/>
            <person name="Beliaev A.S."/>
            <person name="Richardson P."/>
        </authorList>
    </citation>
    <scope>NUCLEOTIDE SEQUENCE</scope>
    <source>
        <strain evidence="1">2CP-1</strain>
    </source>
</reference>
<dbReference type="EMBL" id="CP001359">
    <property type="protein sequence ID" value="ACL66825.1"/>
    <property type="molecule type" value="Genomic_DNA"/>
</dbReference>
<protein>
    <submittedName>
        <fullName evidence="1">Uncharacterized protein</fullName>
    </submittedName>
</protein>
<accession>B8J5G3</accession>
<evidence type="ECO:0000313" key="1">
    <source>
        <dbReference type="EMBL" id="ACL66825.1"/>
    </source>
</evidence>
<keyword evidence="2" id="KW-1185">Reference proteome</keyword>
<organism evidence="1 2">
    <name type="scientific">Anaeromyxobacter dehalogenans (strain ATCC BAA-258 / DSM 21875 / 2CP-1)</name>
    <dbReference type="NCBI Taxonomy" id="455488"/>
    <lineage>
        <taxon>Bacteria</taxon>
        <taxon>Pseudomonadati</taxon>
        <taxon>Myxococcota</taxon>
        <taxon>Myxococcia</taxon>
        <taxon>Myxococcales</taxon>
        <taxon>Cystobacterineae</taxon>
        <taxon>Anaeromyxobacteraceae</taxon>
        <taxon>Anaeromyxobacter</taxon>
    </lineage>
</organism>
<sequence length="107" mass="11657">MGSGGVAAVGEFRRGPCFVRLHVRGALGIVEYGLDGDPRALVRHRDVLARVRVEQQAAFPAFGDDPLTNVSALRSDLERFVRALLEDDEKLRALLATPSPKRSGHLP</sequence>
<dbReference type="Proteomes" id="UP000007089">
    <property type="component" value="Chromosome"/>
</dbReference>
<dbReference type="AlphaFoldDB" id="B8J5G3"/>
<dbReference type="KEGG" id="acp:A2cp1_3495"/>
<name>B8J5G3_ANAD2</name>
<proteinExistence type="predicted"/>
<gene>
    <name evidence="1" type="ordered locus">A2cp1_3495</name>
</gene>
<evidence type="ECO:0000313" key="2">
    <source>
        <dbReference type="Proteomes" id="UP000007089"/>
    </source>
</evidence>